<reference evidence="1 2" key="1">
    <citation type="submission" date="2019-08" db="EMBL/GenBank/DDBJ databases">
        <title>Bradymonadales sp. TMQ2.</title>
        <authorList>
            <person name="Liang Q."/>
        </authorList>
    </citation>
    <scope>NUCLEOTIDE SEQUENCE [LARGE SCALE GENOMIC DNA]</scope>
    <source>
        <strain evidence="1 2">TMQ2</strain>
    </source>
</reference>
<protein>
    <recommendedName>
        <fullName evidence="3">DKNYY family protein</fullName>
    </recommendedName>
</protein>
<sequence>MKRWQRLAGVVGACVGLLGVGCSPLGEAIDREVSSGYYEAARGDGVIFSAGGNWQMVGHHVVEGADRESFRPLAETIAVDRERVYYREHAQPAIDRESFEVEGKVWRDAAKVYFARAGETMLAPVEGADPASFRYLFEESVNPRMWARDAQRYYLEHVPIDVDTATFRFLNQGFVADREQVYRNQMHLTPVVDVSGPIEVINAFHLRMGTRVLSGGSWAHRVLEFEAIDALRSISDRVVVINDQVYEQGEQVVGWAGDSATLQAWPQNSTYARDAEHVYALVPTLRRIEGADRDSFEPMEGYGAYAQDAQQVYYRGQVLEGADRETFEIVVGEQGPYARDKHGAFVMGARR</sequence>
<dbReference type="Pfam" id="PF13644">
    <property type="entry name" value="DKNYY"/>
    <property type="match status" value="1"/>
</dbReference>
<evidence type="ECO:0008006" key="3">
    <source>
        <dbReference type="Google" id="ProtNLM"/>
    </source>
</evidence>
<dbReference type="Proteomes" id="UP000321046">
    <property type="component" value="Unassembled WGS sequence"/>
</dbReference>
<dbReference type="RefSeq" id="WP_146972880.1">
    <property type="nucleotide sequence ID" value="NZ_VOSL01000018.1"/>
</dbReference>
<proteinExistence type="predicted"/>
<comment type="caution">
    <text evidence="1">The sequence shown here is derived from an EMBL/GenBank/DDBJ whole genome shotgun (WGS) entry which is preliminary data.</text>
</comment>
<organism evidence="1 2">
    <name type="scientific">Lujinxingia vulgaris</name>
    <dbReference type="NCBI Taxonomy" id="2600176"/>
    <lineage>
        <taxon>Bacteria</taxon>
        <taxon>Deltaproteobacteria</taxon>
        <taxon>Bradymonadales</taxon>
        <taxon>Lujinxingiaceae</taxon>
        <taxon>Lujinxingia</taxon>
    </lineage>
</organism>
<dbReference type="EMBL" id="VOSL01000018">
    <property type="protein sequence ID" value="TXD41687.1"/>
    <property type="molecule type" value="Genomic_DNA"/>
</dbReference>
<dbReference type="AlphaFoldDB" id="A0A5C6XFW5"/>
<dbReference type="InterPro" id="IPR027375">
    <property type="entry name" value="DKNYY"/>
</dbReference>
<name>A0A5C6XFW5_9DELT</name>
<evidence type="ECO:0000313" key="1">
    <source>
        <dbReference type="EMBL" id="TXD41687.1"/>
    </source>
</evidence>
<dbReference type="OrthoDB" id="6046429at2"/>
<accession>A0A5C6XFW5</accession>
<gene>
    <name evidence="1" type="ORF">FRC96_03840</name>
</gene>
<evidence type="ECO:0000313" key="2">
    <source>
        <dbReference type="Proteomes" id="UP000321046"/>
    </source>
</evidence>
<dbReference type="PROSITE" id="PS51257">
    <property type="entry name" value="PROKAR_LIPOPROTEIN"/>
    <property type="match status" value="1"/>
</dbReference>